<dbReference type="RefSeq" id="WP_106836103.1">
    <property type="nucleotide sequence ID" value="NZ_JARMEW010000067.1"/>
</dbReference>
<feature type="chain" id="PRO_5047426812" evidence="1">
    <location>
        <begin position="30"/>
        <end position="388"/>
    </location>
</feature>
<organism evidence="2 3">
    <name type="scientific">Brevibacillus porteri</name>
    <dbReference type="NCBI Taxonomy" id="2126350"/>
    <lineage>
        <taxon>Bacteria</taxon>
        <taxon>Bacillati</taxon>
        <taxon>Bacillota</taxon>
        <taxon>Bacilli</taxon>
        <taxon>Bacillales</taxon>
        <taxon>Paenibacillaceae</taxon>
        <taxon>Brevibacillus</taxon>
    </lineage>
</organism>
<comment type="caution">
    <text evidence="2">The sequence shown here is derived from an EMBL/GenBank/DDBJ whole genome shotgun (WGS) entry which is preliminary data.</text>
</comment>
<protein>
    <submittedName>
        <fullName evidence="2">Uncharacterized protein</fullName>
    </submittedName>
</protein>
<keyword evidence="3" id="KW-1185">Reference proteome</keyword>
<sequence>MKPVVKIVTASVLSSLLLFNPLTSKVSFAKDSFEVNILNASSFEIREDFVNEKLKNVAADIQEIKKSSLRSDDLTLDSVNGAPNVLIMDHNKDTDFESLIDQYDLIMKIEKVDSKEVDYKIYWFGKNKHDAIIKGTDKIFVDVNGYKNRDNVNKEEVIESKIVAVTKEHLKFIEKSEELPEDDELRALADYGWKTVDSDQISELAPPYGDLYMNFKARKAIDAGNYYAIANITAHIVPGAFLLAEENDNDYEDFETKNAEIKIKGFDKNGKSSAVKFLEHKPTNQGNSGSKSYSIGGGAGGLTSGITWEQDWDDLDMEDKSSTYGRWFWDFSGAIEEQVAEVSGGATFRFTNDTEAEIDFEAEVYWTDGWVNDPRDSSLLSDYLEFDF</sequence>
<reference evidence="2 3" key="1">
    <citation type="submission" date="2018-03" db="EMBL/GenBank/DDBJ databases">
        <title>Brevisbacillus phylogenomics.</title>
        <authorList>
            <person name="Dunlap C."/>
        </authorList>
    </citation>
    <scope>NUCLEOTIDE SEQUENCE [LARGE SCALE GENOMIC DNA]</scope>
    <source>
        <strain evidence="2 3">NRRL B-41110</strain>
    </source>
</reference>
<accession>A0ABX5FIF7</accession>
<evidence type="ECO:0000313" key="2">
    <source>
        <dbReference type="EMBL" id="PSK05372.1"/>
    </source>
</evidence>
<proteinExistence type="predicted"/>
<gene>
    <name evidence="2" type="ORF">C7R92_25595</name>
</gene>
<feature type="signal peptide" evidence="1">
    <location>
        <begin position="1"/>
        <end position="29"/>
    </location>
</feature>
<dbReference type="EMBL" id="PXZO01000054">
    <property type="protein sequence ID" value="PSK05372.1"/>
    <property type="molecule type" value="Genomic_DNA"/>
</dbReference>
<dbReference type="Proteomes" id="UP000241645">
    <property type="component" value="Unassembled WGS sequence"/>
</dbReference>
<keyword evidence="1" id="KW-0732">Signal</keyword>
<evidence type="ECO:0000313" key="3">
    <source>
        <dbReference type="Proteomes" id="UP000241645"/>
    </source>
</evidence>
<name>A0ABX5FIF7_9BACL</name>
<evidence type="ECO:0000256" key="1">
    <source>
        <dbReference type="SAM" id="SignalP"/>
    </source>
</evidence>
<dbReference type="GeneID" id="95753467"/>